<feature type="non-terminal residue" evidence="3">
    <location>
        <position position="1"/>
    </location>
</feature>
<evidence type="ECO:0000256" key="1">
    <source>
        <dbReference type="SAM" id="MobiDB-lite"/>
    </source>
</evidence>
<dbReference type="SUPFAM" id="SSF53098">
    <property type="entry name" value="Ribonuclease H-like"/>
    <property type="match status" value="1"/>
</dbReference>
<dbReference type="InterPro" id="IPR012337">
    <property type="entry name" value="RNaseH-like_sf"/>
</dbReference>
<dbReference type="EMBL" id="GBHO01038619">
    <property type="protein sequence ID" value="JAG04985.1"/>
    <property type="molecule type" value="Transcribed_RNA"/>
</dbReference>
<dbReference type="AlphaFoldDB" id="A0A0A9WJE3"/>
<reference evidence="3" key="2">
    <citation type="submission" date="2014-07" db="EMBL/GenBank/DDBJ databases">
        <authorList>
            <person name="Hull J."/>
        </authorList>
    </citation>
    <scope>NUCLEOTIDE SEQUENCE</scope>
</reference>
<dbReference type="PROSITE" id="PS50994">
    <property type="entry name" value="INTEGRASE"/>
    <property type="match status" value="1"/>
</dbReference>
<feature type="compositionally biased region" description="Polar residues" evidence="1">
    <location>
        <begin position="253"/>
        <end position="262"/>
    </location>
</feature>
<sequence length="282" mass="31959">STHVIGRLDECFSRFGYPHVVCSDNGPPFNSQDFKDYLGDCNITHVLSPPYNPASNGEAEKFVQEFKKLLIRSVIGSSRSGRNIPISMRLNECLASYRFTPNTVTNKTPAELFLNFPVRSHLSMLLPSDNFKLKATSDTRQNIPQFQVNDKVLIRNPHRSWYKWVTARVMERIGRVVYLIILMNGAVRKVHVNQMRKSSLSDDLHPPIRTDQSWLTDFPNQEEEADPEGAPELTDLRGGSPQLPVLVQQPQLSTASNPNSISDRPRRTIKPPDKFSPSKYGL</sequence>
<name>A0A0A9WJE3_LYGHE</name>
<dbReference type="InterPro" id="IPR036397">
    <property type="entry name" value="RNaseH_sf"/>
</dbReference>
<gene>
    <name evidence="3" type="primary">K02A2.6_76</name>
    <name evidence="3" type="ORF">CM83_101617</name>
</gene>
<accession>A0A0A9WJE3</accession>
<dbReference type="PANTHER" id="PTHR37984">
    <property type="entry name" value="PROTEIN CBG26694"/>
    <property type="match status" value="1"/>
</dbReference>
<dbReference type="GO" id="GO:0003676">
    <property type="term" value="F:nucleic acid binding"/>
    <property type="evidence" value="ECO:0007669"/>
    <property type="project" value="InterPro"/>
</dbReference>
<feature type="compositionally biased region" description="Acidic residues" evidence="1">
    <location>
        <begin position="220"/>
        <end position="229"/>
    </location>
</feature>
<dbReference type="PANTHER" id="PTHR37984:SF5">
    <property type="entry name" value="PROTEIN NYNRIN-LIKE"/>
    <property type="match status" value="1"/>
</dbReference>
<organism evidence="3">
    <name type="scientific">Lygus hesperus</name>
    <name type="common">Western plant bug</name>
    <dbReference type="NCBI Taxonomy" id="30085"/>
    <lineage>
        <taxon>Eukaryota</taxon>
        <taxon>Metazoa</taxon>
        <taxon>Ecdysozoa</taxon>
        <taxon>Arthropoda</taxon>
        <taxon>Hexapoda</taxon>
        <taxon>Insecta</taxon>
        <taxon>Pterygota</taxon>
        <taxon>Neoptera</taxon>
        <taxon>Paraneoptera</taxon>
        <taxon>Hemiptera</taxon>
        <taxon>Heteroptera</taxon>
        <taxon>Panheteroptera</taxon>
        <taxon>Cimicomorpha</taxon>
        <taxon>Miridae</taxon>
        <taxon>Mirini</taxon>
        <taxon>Lygus</taxon>
    </lineage>
</organism>
<feature type="region of interest" description="Disordered" evidence="1">
    <location>
        <begin position="218"/>
        <end position="282"/>
    </location>
</feature>
<protein>
    <submittedName>
        <fullName evidence="3">Uncharacterized protein K02A2.6</fullName>
    </submittedName>
</protein>
<evidence type="ECO:0000259" key="2">
    <source>
        <dbReference type="PROSITE" id="PS50994"/>
    </source>
</evidence>
<dbReference type="GO" id="GO:0015074">
    <property type="term" value="P:DNA integration"/>
    <property type="evidence" value="ECO:0007669"/>
    <property type="project" value="InterPro"/>
</dbReference>
<feature type="compositionally biased region" description="Low complexity" evidence="1">
    <location>
        <begin position="241"/>
        <end position="252"/>
    </location>
</feature>
<dbReference type="InterPro" id="IPR050951">
    <property type="entry name" value="Retrovirus_Pol_polyprotein"/>
</dbReference>
<feature type="compositionally biased region" description="Basic and acidic residues" evidence="1">
    <location>
        <begin position="263"/>
        <end position="273"/>
    </location>
</feature>
<feature type="domain" description="Integrase catalytic" evidence="2">
    <location>
        <begin position="1"/>
        <end position="117"/>
    </location>
</feature>
<reference evidence="3" key="1">
    <citation type="journal article" date="2014" name="PLoS ONE">
        <title>Transcriptome-Based Identification of ABC Transporters in the Western Tarnished Plant Bug Lygus hesperus.</title>
        <authorList>
            <person name="Hull J.J."/>
            <person name="Chaney K."/>
            <person name="Geib S.M."/>
            <person name="Fabrick J.A."/>
            <person name="Brent C.S."/>
            <person name="Walsh D."/>
            <person name="Lavine L.C."/>
        </authorList>
    </citation>
    <scope>NUCLEOTIDE SEQUENCE</scope>
</reference>
<evidence type="ECO:0000313" key="3">
    <source>
        <dbReference type="EMBL" id="JAG04985.1"/>
    </source>
</evidence>
<dbReference type="Gene3D" id="3.30.420.10">
    <property type="entry name" value="Ribonuclease H-like superfamily/Ribonuclease H"/>
    <property type="match status" value="1"/>
</dbReference>
<proteinExistence type="predicted"/>
<dbReference type="InterPro" id="IPR001584">
    <property type="entry name" value="Integrase_cat-core"/>
</dbReference>